<sequence length="65" mass="7348">MRTALGLLNEITGLGYDQHKTLIYIDKKLDKVLGIEERKPLANETLSDAIYDDILVTFVEQNGLK</sequence>
<name>A0A858BUG0_9FIRM</name>
<gene>
    <name evidence="1" type="ORF">Ami103574_10265</name>
</gene>
<keyword evidence="2" id="KW-1185">Reference proteome</keyword>
<dbReference type="RefSeq" id="WP_163066921.1">
    <property type="nucleotide sequence ID" value="NZ_CP048649.1"/>
</dbReference>
<accession>A0A858BUG0</accession>
<reference evidence="1 2" key="1">
    <citation type="submission" date="2020-02" db="EMBL/GenBank/DDBJ databases">
        <authorList>
            <person name="Kim Y.B."/>
            <person name="Roh S.W."/>
        </authorList>
    </citation>
    <scope>NUCLEOTIDE SEQUENCE [LARGE SCALE GENOMIC DNA]</scope>
    <source>
        <strain evidence="1 2">DSM 103574</strain>
    </source>
</reference>
<evidence type="ECO:0000313" key="1">
    <source>
        <dbReference type="EMBL" id="QIB69681.1"/>
    </source>
</evidence>
<dbReference type="Proteomes" id="UP000466848">
    <property type="component" value="Chromosome"/>
</dbReference>
<proteinExistence type="predicted"/>
<protein>
    <submittedName>
        <fullName evidence="1">Uncharacterized protein</fullName>
    </submittedName>
</protein>
<organism evidence="1 2">
    <name type="scientific">Aminipila butyrica</name>
    <dbReference type="NCBI Taxonomy" id="433296"/>
    <lineage>
        <taxon>Bacteria</taxon>
        <taxon>Bacillati</taxon>
        <taxon>Bacillota</taxon>
        <taxon>Clostridia</taxon>
        <taxon>Peptostreptococcales</taxon>
        <taxon>Anaerovoracaceae</taxon>
        <taxon>Aminipila</taxon>
    </lineage>
</organism>
<dbReference type="KEGG" id="abut:Ami103574_10265"/>
<dbReference type="EMBL" id="CP048649">
    <property type="protein sequence ID" value="QIB69681.1"/>
    <property type="molecule type" value="Genomic_DNA"/>
</dbReference>
<dbReference type="AlphaFoldDB" id="A0A858BUG0"/>
<evidence type="ECO:0000313" key="2">
    <source>
        <dbReference type="Proteomes" id="UP000466848"/>
    </source>
</evidence>